<feature type="transmembrane region" description="Helical" evidence="1">
    <location>
        <begin position="197"/>
        <end position="221"/>
    </location>
</feature>
<proteinExistence type="predicted"/>
<feature type="transmembrane region" description="Helical" evidence="1">
    <location>
        <begin position="108"/>
        <end position="129"/>
    </location>
</feature>
<feature type="transmembrane region" description="Helical" evidence="1">
    <location>
        <begin position="141"/>
        <end position="158"/>
    </location>
</feature>
<gene>
    <name evidence="2" type="ORF">EB235_25975</name>
</gene>
<organism evidence="2 3">
    <name type="scientific">Mesorhizobium loti R88b</name>
    <dbReference type="NCBI Taxonomy" id="935548"/>
    <lineage>
        <taxon>Bacteria</taxon>
        <taxon>Pseudomonadati</taxon>
        <taxon>Pseudomonadota</taxon>
        <taxon>Alphaproteobacteria</taxon>
        <taxon>Hyphomicrobiales</taxon>
        <taxon>Phyllobacteriaceae</taxon>
        <taxon>Mesorhizobium</taxon>
    </lineage>
</organism>
<protein>
    <recommendedName>
        <fullName evidence="4">Yip1 domain-containing protein</fullName>
    </recommendedName>
</protein>
<dbReference type="EMBL" id="CP033367">
    <property type="protein sequence ID" value="QKD04507.1"/>
    <property type="molecule type" value="Genomic_DNA"/>
</dbReference>
<dbReference type="Proteomes" id="UP000503017">
    <property type="component" value="Chromosome"/>
</dbReference>
<evidence type="ECO:0000313" key="3">
    <source>
        <dbReference type="Proteomes" id="UP000503017"/>
    </source>
</evidence>
<evidence type="ECO:0000256" key="1">
    <source>
        <dbReference type="SAM" id="Phobius"/>
    </source>
</evidence>
<dbReference type="AlphaFoldDB" id="A0A6M7WR18"/>
<feature type="transmembrane region" description="Helical" evidence="1">
    <location>
        <begin position="165"/>
        <end position="185"/>
    </location>
</feature>
<name>A0A6M7WR18_RHILI</name>
<feature type="transmembrane region" description="Helical" evidence="1">
    <location>
        <begin position="35"/>
        <end position="55"/>
    </location>
</feature>
<evidence type="ECO:0000313" key="2">
    <source>
        <dbReference type="EMBL" id="QKD04507.1"/>
    </source>
</evidence>
<sequence>MSFFDALIKYFVGGFVFYIKPGAVIRKISERDDTWCAIAAIAAIFALAQQCVGYLDFLGHWSNSVPHFPIFYKFISNLAIAIVASVVIFLFSRVTVAGADFKAICRGVILKFPIAVAFSLSVLGIKYAAVGFLSLLPKETGMTIGWYLFAAVVVVLGPPIKGLQVLSAYGVSSFSSIAIAVQLVLVSKHALRANVFVAVAVTLAAAMACSVAAALIFFACYHHIYWNMTPGALFS</sequence>
<dbReference type="RefSeq" id="WP_027034594.1">
    <property type="nucleotide sequence ID" value="NZ_CP033367.1"/>
</dbReference>
<feature type="transmembrane region" description="Helical" evidence="1">
    <location>
        <begin position="75"/>
        <end position="96"/>
    </location>
</feature>
<reference evidence="2 3" key="1">
    <citation type="submission" date="2018-10" db="EMBL/GenBank/DDBJ databases">
        <authorList>
            <person name="Perry B.J."/>
            <person name="Sullivan J.T."/>
            <person name="Murphy R.J.T."/>
            <person name="Ramsay J.P."/>
            <person name="Ronson C.W."/>
        </authorList>
    </citation>
    <scope>NUCLEOTIDE SEQUENCE [LARGE SCALE GENOMIC DNA]</scope>
    <source>
        <strain evidence="2 3">R88b</strain>
    </source>
</reference>
<keyword evidence="1" id="KW-0472">Membrane</keyword>
<keyword evidence="1" id="KW-0812">Transmembrane</keyword>
<keyword evidence="1" id="KW-1133">Transmembrane helix</keyword>
<evidence type="ECO:0008006" key="4">
    <source>
        <dbReference type="Google" id="ProtNLM"/>
    </source>
</evidence>
<accession>A0A6M7WR18</accession>